<dbReference type="Pfam" id="PF00467">
    <property type="entry name" value="KOW"/>
    <property type="match status" value="1"/>
</dbReference>
<dbReference type="PROSITE" id="PS01108">
    <property type="entry name" value="RIBOSOMAL_L24"/>
    <property type="match status" value="1"/>
</dbReference>
<dbReference type="HAMAP" id="MF_01326_B">
    <property type="entry name" value="Ribosomal_uL24_B"/>
    <property type="match status" value="1"/>
</dbReference>
<feature type="domain" description="KOW" evidence="5">
    <location>
        <begin position="113"/>
        <end position="140"/>
    </location>
</feature>
<proteinExistence type="inferred from homology"/>
<evidence type="ECO:0000256" key="4">
    <source>
        <dbReference type="RuleBase" id="RU003477"/>
    </source>
</evidence>
<dbReference type="InterPro" id="IPR041988">
    <property type="entry name" value="Ribosomal_uL24_KOW"/>
</dbReference>
<dbReference type="InterPro" id="IPR003256">
    <property type="entry name" value="Ribosomal_uL24"/>
</dbReference>
<dbReference type="OrthoDB" id="359154at2759"/>
<gene>
    <name evidence="6" type="ORF">EZV62_008605</name>
</gene>
<sequence>MAAMAALQSSMTSLSLSSNSFFGQRLSFPSLSPFTVRYSLPQATAANMILLVVLPFVLSENMVRVLQDELSVQSLPCPKVKPIDKPCLIVVKLKQWEKKECKPNSLPILHKMHVKLGDTVKVIAGHDKGKIGEITKLFKHNSTVIVKDINLKTKHVKSRGEDEPGQIIKIEAPIHSSNVMLYSKEKEVASRVGHKVLDDGTRVRYLIKTGEIIDSAENWKKLKESLGKEKTEVATAA</sequence>
<dbReference type="PANTHER" id="PTHR12903">
    <property type="entry name" value="MITOCHONDRIAL RIBOSOMAL PROTEIN L24"/>
    <property type="match status" value="1"/>
</dbReference>
<comment type="similarity">
    <text evidence="1 4">Belongs to the universal ribosomal protein uL24 family.</text>
</comment>
<dbReference type="Pfam" id="PF17136">
    <property type="entry name" value="ribosomal_L24"/>
    <property type="match status" value="1"/>
</dbReference>
<evidence type="ECO:0000256" key="1">
    <source>
        <dbReference type="ARBA" id="ARBA00010618"/>
    </source>
</evidence>
<dbReference type="InterPro" id="IPR008991">
    <property type="entry name" value="Translation_prot_SH3-like_sf"/>
</dbReference>
<keyword evidence="3 4" id="KW-0687">Ribonucleoprotein</keyword>
<comment type="caution">
    <text evidence="6">The sequence shown here is derived from an EMBL/GenBank/DDBJ whole genome shotgun (WGS) entry which is preliminary data.</text>
</comment>
<name>A0A5C7ID95_9ROSI</name>
<dbReference type="InterPro" id="IPR005824">
    <property type="entry name" value="KOW"/>
</dbReference>
<dbReference type="InterPro" id="IPR057264">
    <property type="entry name" value="Ribosomal_uL24_C"/>
</dbReference>
<protein>
    <recommendedName>
        <fullName evidence="5">KOW domain-containing protein</fullName>
    </recommendedName>
</protein>
<dbReference type="SUPFAM" id="SSF50104">
    <property type="entry name" value="Translation proteins SH3-like domain"/>
    <property type="match status" value="1"/>
</dbReference>
<evidence type="ECO:0000259" key="5">
    <source>
        <dbReference type="SMART" id="SM00739"/>
    </source>
</evidence>
<dbReference type="Proteomes" id="UP000323000">
    <property type="component" value="Chromosome 3"/>
</dbReference>
<evidence type="ECO:0000313" key="7">
    <source>
        <dbReference type="Proteomes" id="UP000323000"/>
    </source>
</evidence>
<keyword evidence="2 4" id="KW-0689">Ribosomal protein</keyword>
<evidence type="ECO:0000313" key="6">
    <source>
        <dbReference type="EMBL" id="TXG67330.1"/>
    </source>
</evidence>
<dbReference type="GO" id="GO:0003735">
    <property type="term" value="F:structural constituent of ribosome"/>
    <property type="evidence" value="ECO:0007669"/>
    <property type="project" value="InterPro"/>
</dbReference>
<organism evidence="6 7">
    <name type="scientific">Acer yangbiense</name>
    <dbReference type="NCBI Taxonomy" id="1000413"/>
    <lineage>
        <taxon>Eukaryota</taxon>
        <taxon>Viridiplantae</taxon>
        <taxon>Streptophyta</taxon>
        <taxon>Embryophyta</taxon>
        <taxon>Tracheophyta</taxon>
        <taxon>Spermatophyta</taxon>
        <taxon>Magnoliopsida</taxon>
        <taxon>eudicotyledons</taxon>
        <taxon>Gunneridae</taxon>
        <taxon>Pentapetalae</taxon>
        <taxon>rosids</taxon>
        <taxon>malvids</taxon>
        <taxon>Sapindales</taxon>
        <taxon>Sapindaceae</taxon>
        <taxon>Hippocastanoideae</taxon>
        <taxon>Acereae</taxon>
        <taxon>Acer</taxon>
    </lineage>
</organism>
<dbReference type="SMART" id="SM00739">
    <property type="entry name" value="KOW"/>
    <property type="match status" value="1"/>
</dbReference>
<dbReference type="GO" id="GO:0006412">
    <property type="term" value="P:translation"/>
    <property type="evidence" value="ECO:0007669"/>
    <property type="project" value="InterPro"/>
</dbReference>
<dbReference type="InterPro" id="IPR014722">
    <property type="entry name" value="Rib_uL2_dom2"/>
</dbReference>
<dbReference type="GO" id="GO:0003723">
    <property type="term" value="F:RNA binding"/>
    <property type="evidence" value="ECO:0007669"/>
    <property type="project" value="InterPro"/>
</dbReference>
<dbReference type="Gene3D" id="2.30.30.30">
    <property type="match status" value="1"/>
</dbReference>
<accession>A0A5C7ID95</accession>
<evidence type="ECO:0000256" key="3">
    <source>
        <dbReference type="ARBA" id="ARBA00023274"/>
    </source>
</evidence>
<dbReference type="NCBIfam" id="TIGR01079">
    <property type="entry name" value="rplX_bact"/>
    <property type="match status" value="1"/>
</dbReference>
<dbReference type="GO" id="GO:1990904">
    <property type="term" value="C:ribonucleoprotein complex"/>
    <property type="evidence" value="ECO:0007669"/>
    <property type="project" value="UniProtKB-KW"/>
</dbReference>
<keyword evidence="7" id="KW-1185">Reference proteome</keyword>
<dbReference type="InterPro" id="IPR005825">
    <property type="entry name" value="Ribosomal_uL24_CS"/>
</dbReference>
<dbReference type="CDD" id="cd06089">
    <property type="entry name" value="KOW_RPL26"/>
    <property type="match status" value="1"/>
</dbReference>
<dbReference type="GO" id="GO:0005840">
    <property type="term" value="C:ribosome"/>
    <property type="evidence" value="ECO:0007669"/>
    <property type="project" value="UniProtKB-KW"/>
</dbReference>
<dbReference type="EMBL" id="VAHF01000003">
    <property type="protein sequence ID" value="TXG67330.1"/>
    <property type="molecule type" value="Genomic_DNA"/>
</dbReference>
<dbReference type="AlphaFoldDB" id="A0A5C7ID95"/>
<reference evidence="7" key="1">
    <citation type="journal article" date="2019" name="Gigascience">
        <title>De novo genome assembly of the endangered Acer yangbiense, a plant species with extremely small populations endemic to Yunnan Province, China.</title>
        <authorList>
            <person name="Yang J."/>
            <person name="Wariss H.M."/>
            <person name="Tao L."/>
            <person name="Zhang R."/>
            <person name="Yun Q."/>
            <person name="Hollingsworth P."/>
            <person name="Dao Z."/>
            <person name="Luo G."/>
            <person name="Guo H."/>
            <person name="Ma Y."/>
            <person name="Sun W."/>
        </authorList>
    </citation>
    <scope>NUCLEOTIDE SEQUENCE [LARGE SCALE GENOMIC DNA]</scope>
    <source>
        <strain evidence="7">cv. Malutang</strain>
    </source>
</reference>
<evidence type="ECO:0000256" key="2">
    <source>
        <dbReference type="ARBA" id="ARBA00022980"/>
    </source>
</evidence>